<reference evidence="2 4" key="2">
    <citation type="journal article" date="2013" name="Nature">
        <title>Insights into bilaterian evolution from three spiralian genomes.</title>
        <authorList>
            <person name="Simakov O."/>
            <person name="Marletaz F."/>
            <person name="Cho S.J."/>
            <person name="Edsinger-Gonzales E."/>
            <person name="Havlak P."/>
            <person name="Hellsten U."/>
            <person name="Kuo D.H."/>
            <person name="Larsson T."/>
            <person name="Lv J."/>
            <person name="Arendt D."/>
            <person name="Savage R."/>
            <person name="Osoegawa K."/>
            <person name="de Jong P."/>
            <person name="Grimwood J."/>
            <person name="Chapman J.A."/>
            <person name="Shapiro H."/>
            <person name="Aerts A."/>
            <person name="Otillar R.P."/>
            <person name="Terry A.Y."/>
            <person name="Boore J.L."/>
            <person name="Grigoriev I.V."/>
            <person name="Lindberg D.R."/>
            <person name="Seaver E.C."/>
            <person name="Weisblat D.A."/>
            <person name="Putnam N.H."/>
            <person name="Rokhsar D.S."/>
        </authorList>
    </citation>
    <scope>NUCLEOTIDE SEQUENCE</scope>
    <source>
        <strain evidence="2 4">I ESC-2004</strain>
    </source>
</reference>
<feature type="transmembrane region" description="Helical" evidence="1">
    <location>
        <begin position="273"/>
        <end position="294"/>
    </location>
</feature>
<dbReference type="PANTHER" id="PTHR21284:SF12">
    <property type="entry name" value="EG:80H7.2 PROTEIN"/>
    <property type="match status" value="1"/>
</dbReference>
<sequence length="342" mass="38699">MPDNSKSGYREASLVLCMLTSVVHFVGLLTYFWAVPATREYDPNLEGMGLWKYCRWEKDDLIERHVCAEHAHIPGKNCVVVECFVQHPVAAQTGAVAVVCSLGKMGQVMMEKRRLAKQCFIRHDKCTQLEMNQWLDVRGSVRFEYMEWSTGSLLVALITQWVQLHSNGLHHAHFISFIAVLVAIQSHQARWLRDTQICFTVGIVFVLLSLINIIMSDCVKKLRYDSIGMMSFVILNILAAIMTSAAVIKFGMNIQDHPIEEFNGTIVYMRISWSYGLSCTAVVFQMVSMVMAILDLHLRPRSMDTKILRFSLSFPGSSSDQTPIQDAFDNLNFDSGSAESQQ</sequence>
<feature type="transmembrane region" description="Helical" evidence="1">
    <location>
        <begin position="12"/>
        <end position="34"/>
    </location>
</feature>
<dbReference type="AlphaFoldDB" id="R7TPC1"/>
<reference evidence="4" key="1">
    <citation type="submission" date="2012-12" db="EMBL/GenBank/DDBJ databases">
        <authorList>
            <person name="Hellsten U."/>
            <person name="Grimwood J."/>
            <person name="Chapman J.A."/>
            <person name="Shapiro H."/>
            <person name="Aerts A."/>
            <person name="Otillar R.P."/>
            <person name="Terry A.Y."/>
            <person name="Boore J.L."/>
            <person name="Simakov O."/>
            <person name="Marletaz F."/>
            <person name="Cho S.-J."/>
            <person name="Edsinger-Gonzales E."/>
            <person name="Havlak P."/>
            <person name="Kuo D.-H."/>
            <person name="Larsson T."/>
            <person name="Lv J."/>
            <person name="Arendt D."/>
            <person name="Savage R."/>
            <person name="Osoegawa K."/>
            <person name="de Jong P."/>
            <person name="Lindberg D.R."/>
            <person name="Seaver E.C."/>
            <person name="Weisblat D.A."/>
            <person name="Putnam N.H."/>
            <person name="Grigoriev I.V."/>
            <person name="Rokhsar D.S."/>
        </authorList>
    </citation>
    <scope>NUCLEOTIDE SEQUENCE</scope>
    <source>
        <strain evidence="4">I ESC-2004</strain>
    </source>
</reference>
<accession>R7TPC1</accession>
<name>R7TPC1_CAPTE</name>
<evidence type="ECO:0000256" key="1">
    <source>
        <dbReference type="SAM" id="Phobius"/>
    </source>
</evidence>
<feature type="transmembrane region" description="Helical" evidence="1">
    <location>
        <begin position="168"/>
        <end position="185"/>
    </location>
</feature>
<feature type="transmembrane region" description="Helical" evidence="1">
    <location>
        <begin position="197"/>
        <end position="215"/>
    </location>
</feature>
<gene>
    <name evidence="2" type="ORF">CAPTEDRAFT_228101</name>
</gene>
<protein>
    <recommendedName>
        <fullName evidence="5">Transmembrane protein</fullName>
    </recommendedName>
</protein>
<keyword evidence="1" id="KW-0812">Transmembrane</keyword>
<evidence type="ECO:0000313" key="4">
    <source>
        <dbReference type="Proteomes" id="UP000014760"/>
    </source>
</evidence>
<dbReference type="Proteomes" id="UP000014760">
    <property type="component" value="Unassembled WGS sequence"/>
</dbReference>
<proteinExistence type="predicted"/>
<organism evidence="2">
    <name type="scientific">Capitella teleta</name>
    <name type="common">Polychaete worm</name>
    <dbReference type="NCBI Taxonomy" id="283909"/>
    <lineage>
        <taxon>Eukaryota</taxon>
        <taxon>Metazoa</taxon>
        <taxon>Spiralia</taxon>
        <taxon>Lophotrochozoa</taxon>
        <taxon>Annelida</taxon>
        <taxon>Polychaeta</taxon>
        <taxon>Sedentaria</taxon>
        <taxon>Scolecida</taxon>
        <taxon>Capitellidae</taxon>
        <taxon>Capitella</taxon>
    </lineage>
</organism>
<evidence type="ECO:0000313" key="3">
    <source>
        <dbReference type="EnsemblMetazoa" id="CapteP228101"/>
    </source>
</evidence>
<dbReference type="HOGENOM" id="CLU_811969_0_0_1"/>
<dbReference type="EMBL" id="KB309028">
    <property type="protein sequence ID" value="ELT95738.1"/>
    <property type="molecule type" value="Genomic_DNA"/>
</dbReference>
<keyword evidence="4" id="KW-1185">Reference proteome</keyword>
<feature type="transmembrane region" description="Helical" evidence="1">
    <location>
        <begin position="227"/>
        <end position="252"/>
    </location>
</feature>
<keyword evidence="1" id="KW-1133">Transmembrane helix</keyword>
<evidence type="ECO:0008006" key="5">
    <source>
        <dbReference type="Google" id="ProtNLM"/>
    </source>
</evidence>
<reference evidence="3" key="3">
    <citation type="submission" date="2015-06" db="UniProtKB">
        <authorList>
            <consortium name="EnsemblMetazoa"/>
        </authorList>
    </citation>
    <scope>IDENTIFICATION</scope>
</reference>
<evidence type="ECO:0000313" key="2">
    <source>
        <dbReference type="EMBL" id="ELT95738.1"/>
    </source>
</evidence>
<dbReference type="EMBL" id="AMQN01011686">
    <property type="status" value="NOT_ANNOTATED_CDS"/>
    <property type="molecule type" value="Genomic_DNA"/>
</dbReference>
<dbReference type="PANTHER" id="PTHR21284">
    <property type="entry name" value="EG:80H7.2 PROTEIN"/>
    <property type="match status" value="1"/>
</dbReference>
<keyword evidence="1" id="KW-0472">Membrane</keyword>
<dbReference type="EnsemblMetazoa" id="CapteT228101">
    <property type="protein sequence ID" value="CapteP228101"/>
    <property type="gene ID" value="CapteG228101"/>
</dbReference>